<evidence type="ECO:0000256" key="10">
    <source>
        <dbReference type="SAM" id="Phobius"/>
    </source>
</evidence>
<evidence type="ECO:0000256" key="6">
    <source>
        <dbReference type="ARBA" id="ARBA00022989"/>
    </source>
</evidence>
<keyword evidence="5" id="KW-0677">Repeat</keyword>
<dbReference type="GO" id="GO:0050660">
    <property type="term" value="F:flavin adenine dinucleotide binding"/>
    <property type="evidence" value="ECO:0007669"/>
    <property type="project" value="InterPro"/>
</dbReference>
<dbReference type="SMART" id="SM01091">
    <property type="entry name" value="CorC_HlyC"/>
    <property type="match status" value="1"/>
</dbReference>
<reference evidence="12 13" key="1">
    <citation type="submission" date="2016-09" db="EMBL/GenBank/DDBJ databases">
        <authorList>
            <person name="Capua I."/>
            <person name="De Benedictis P."/>
            <person name="Joannis T."/>
            <person name="Lombin L.H."/>
            <person name="Cattoli G."/>
        </authorList>
    </citation>
    <scope>NUCLEOTIDE SEQUENCE [LARGE SCALE GENOMIC DNA]</scope>
    <source>
        <strain evidence="12 13">UB20</strain>
    </source>
</reference>
<dbReference type="InterPro" id="IPR036318">
    <property type="entry name" value="FAD-bd_PCMH-like_sf"/>
</dbReference>
<evidence type="ECO:0000259" key="11">
    <source>
        <dbReference type="PROSITE" id="PS51371"/>
    </source>
</evidence>
<protein>
    <submittedName>
        <fullName evidence="12">Magnesium and cobalt efflux protein CorC</fullName>
    </submittedName>
</protein>
<feature type="transmembrane region" description="Helical" evidence="10">
    <location>
        <begin position="12"/>
        <end position="33"/>
    </location>
</feature>
<proteinExistence type="inferred from homology"/>
<dbReference type="PROSITE" id="PS51371">
    <property type="entry name" value="CBS"/>
    <property type="match status" value="2"/>
</dbReference>
<evidence type="ECO:0000256" key="5">
    <source>
        <dbReference type="ARBA" id="ARBA00022737"/>
    </source>
</evidence>
<accession>A0A1D3UW77</accession>
<dbReference type="InterPro" id="IPR002550">
    <property type="entry name" value="CNNM"/>
</dbReference>
<feature type="domain" description="CBS" evidence="11">
    <location>
        <begin position="268"/>
        <end position="325"/>
    </location>
</feature>
<dbReference type="Proteomes" id="UP000182057">
    <property type="component" value="Unassembled WGS sequence"/>
</dbReference>
<feature type="transmembrane region" description="Helical" evidence="10">
    <location>
        <begin position="99"/>
        <end position="120"/>
    </location>
</feature>
<evidence type="ECO:0000256" key="1">
    <source>
        <dbReference type="ARBA" id="ARBA00004651"/>
    </source>
</evidence>
<dbReference type="Pfam" id="PF03471">
    <property type="entry name" value="CorC_HlyC"/>
    <property type="match status" value="1"/>
</dbReference>
<dbReference type="FunFam" id="3.10.580.10:FF:000002">
    <property type="entry name" value="Magnesium/cobalt efflux protein CorC"/>
    <property type="match status" value="1"/>
</dbReference>
<dbReference type="InterPro" id="IPR016169">
    <property type="entry name" value="FAD-bd_PCMH_sub2"/>
</dbReference>
<dbReference type="Pfam" id="PF01595">
    <property type="entry name" value="CNNM"/>
    <property type="match status" value="1"/>
</dbReference>
<dbReference type="InterPro" id="IPR005170">
    <property type="entry name" value="Transptr-assoc_dom"/>
</dbReference>
<dbReference type="SUPFAM" id="SSF54631">
    <property type="entry name" value="CBS-domain pair"/>
    <property type="match status" value="1"/>
</dbReference>
<keyword evidence="4 10" id="KW-0812">Transmembrane</keyword>
<comment type="subcellular location">
    <subcellularLocation>
        <location evidence="1">Cell membrane</location>
        <topology evidence="1">Multi-pass membrane protein</topology>
    </subcellularLocation>
</comment>
<evidence type="ECO:0000256" key="8">
    <source>
        <dbReference type="ARBA" id="ARBA00023136"/>
    </source>
</evidence>
<name>A0A1D3UW77_TANFO</name>
<dbReference type="EMBL" id="FMMM01000078">
    <property type="protein sequence ID" value="SCQ24243.1"/>
    <property type="molecule type" value="Genomic_DNA"/>
</dbReference>
<dbReference type="Gene3D" id="3.30.465.10">
    <property type="match status" value="1"/>
</dbReference>
<dbReference type="RefSeq" id="WP_014226023.1">
    <property type="nucleotide sequence ID" value="NZ_CAUTOH010000008.1"/>
</dbReference>
<keyword evidence="7 9" id="KW-0129">CBS domain</keyword>
<comment type="similarity">
    <text evidence="2">Belongs to the UPF0053 family.</text>
</comment>
<organism evidence="12 13">
    <name type="scientific">Tannerella forsythia</name>
    <name type="common">Bacteroides forsythus</name>
    <dbReference type="NCBI Taxonomy" id="28112"/>
    <lineage>
        <taxon>Bacteria</taxon>
        <taxon>Pseudomonadati</taxon>
        <taxon>Bacteroidota</taxon>
        <taxon>Bacteroidia</taxon>
        <taxon>Bacteroidales</taxon>
        <taxon>Tannerellaceae</taxon>
        <taxon>Tannerella</taxon>
    </lineage>
</organism>
<dbReference type="CDD" id="cd04590">
    <property type="entry name" value="CBS_pair_CorC_HlyC_assoc"/>
    <property type="match status" value="1"/>
</dbReference>
<evidence type="ECO:0000313" key="13">
    <source>
        <dbReference type="Proteomes" id="UP000182057"/>
    </source>
</evidence>
<evidence type="ECO:0000256" key="7">
    <source>
        <dbReference type="ARBA" id="ARBA00023122"/>
    </source>
</evidence>
<keyword evidence="6 10" id="KW-1133">Transmembrane helix</keyword>
<dbReference type="AlphaFoldDB" id="A0A1D3UW77"/>
<feature type="transmembrane region" description="Helical" evidence="10">
    <location>
        <begin position="73"/>
        <end position="93"/>
    </location>
</feature>
<sequence>MLLQAVYHEPVWNAVIILVVILLLLVLSGWLAAAERALFSLSADETNQVREEKSTSDKFIRQLSDRPQQTRTAIAMIQTILIITMTIAGMYGLQSVCSTIQSVGGCVAGIFVLVLLLFIFKGWFPKFLTQGRQLDVARRTAPFLKTIDWLCRPVSRWMYAPPANQHKHESQPSESTIISKESADEKEMLEEIVHFYNKTADEIMVPRLDMKAINAKCTFKEALDIIIRSGFSRIPIYEETEDNVTGVLYAKDLLPYIQNTSDFEWQKLIRPAYFVPETKKIEGLLEEFRTNRVHIAIVVDEFGCTSGLVTMEDIIEEIVGDISDEYDTDAKQYFQLPDGSYIFEGKIQLNDFFRETDIDEEEFGDLTEDIETLTGLLLKIKGTLPRRREIIEYHNYRFRVLEADERRVLKVKFDRIPPAPGKEK</sequence>
<dbReference type="PANTHER" id="PTHR22777:SF32">
    <property type="entry name" value="UPF0053 INNER MEMBRANE PROTEIN YFJD"/>
    <property type="match status" value="1"/>
</dbReference>
<dbReference type="GO" id="GO:0005886">
    <property type="term" value="C:plasma membrane"/>
    <property type="evidence" value="ECO:0007669"/>
    <property type="project" value="UniProtKB-SubCell"/>
</dbReference>
<dbReference type="Pfam" id="PF00571">
    <property type="entry name" value="CBS"/>
    <property type="match status" value="2"/>
</dbReference>
<feature type="domain" description="CBS" evidence="11">
    <location>
        <begin position="204"/>
        <end position="263"/>
    </location>
</feature>
<dbReference type="SMART" id="SM00116">
    <property type="entry name" value="CBS"/>
    <property type="match status" value="2"/>
</dbReference>
<dbReference type="InterPro" id="IPR000644">
    <property type="entry name" value="CBS_dom"/>
</dbReference>
<evidence type="ECO:0000313" key="12">
    <source>
        <dbReference type="EMBL" id="SCQ24243.1"/>
    </source>
</evidence>
<evidence type="ECO:0000256" key="3">
    <source>
        <dbReference type="ARBA" id="ARBA00022475"/>
    </source>
</evidence>
<dbReference type="PANTHER" id="PTHR22777">
    <property type="entry name" value="HEMOLYSIN-RELATED"/>
    <property type="match status" value="1"/>
</dbReference>
<dbReference type="OMA" id="HHYSREE"/>
<evidence type="ECO:0000256" key="9">
    <source>
        <dbReference type="PROSITE-ProRule" id="PRU00703"/>
    </source>
</evidence>
<evidence type="ECO:0000256" key="2">
    <source>
        <dbReference type="ARBA" id="ARBA00006337"/>
    </source>
</evidence>
<dbReference type="InterPro" id="IPR046342">
    <property type="entry name" value="CBS_dom_sf"/>
</dbReference>
<dbReference type="Gene3D" id="3.10.580.10">
    <property type="entry name" value="CBS-domain"/>
    <property type="match status" value="1"/>
</dbReference>
<keyword evidence="3" id="KW-1003">Cell membrane</keyword>
<gene>
    <name evidence="12" type="primary">corC_2</name>
    <name evidence="12" type="ORF">TFUB20_02387</name>
</gene>
<keyword evidence="8 10" id="KW-0472">Membrane</keyword>
<dbReference type="InterPro" id="IPR044751">
    <property type="entry name" value="Ion_transp-like_CBS"/>
</dbReference>
<evidence type="ECO:0000256" key="4">
    <source>
        <dbReference type="ARBA" id="ARBA00022692"/>
    </source>
</evidence>
<dbReference type="SUPFAM" id="SSF56176">
    <property type="entry name" value="FAD-binding/transporter-associated domain-like"/>
    <property type="match status" value="1"/>
</dbReference>